<sequence>METFEKLIADFPKQFAFEPQVENAERLPKAKGFVVGGMGGSHLAADLIKAVEPTLDLIIHKNYGLPELPTRTNLTEKLFIAVSYSGDTEETLDFAEQALTKKLAVAVISKGGKLIVFARKNNLPHIILPEVGLPPRMATGFVMTALLRLMGQESEITALRAARFAVEPSKKIADEIGGRIPLFYTSEQNEAIANYWKIIINETSKRPAFANVFPELNHNEMASFANGDRIVDFVFVFIKDGDDRPRIIKRMVATKQILVELGGNISEINLTGGNRLEKIINSAMLAHWTAYYIARTKNLDPSATPMIEEFKKLIKAKP</sequence>
<reference evidence="4 5" key="1">
    <citation type="journal article" date="2016" name="Nat. Commun.">
        <title>Thousands of microbial genomes shed light on interconnected biogeochemical processes in an aquifer system.</title>
        <authorList>
            <person name="Anantharaman K."/>
            <person name="Brown C.T."/>
            <person name="Hug L.A."/>
            <person name="Sharon I."/>
            <person name="Castelle C.J."/>
            <person name="Probst A.J."/>
            <person name="Thomas B.C."/>
            <person name="Singh A."/>
            <person name="Wilkins M.J."/>
            <person name="Karaoz U."/>
            <person name="Brodie E.L."/>
            <person name="Williams K.H."/>
            <person name="Hubbard S.S."/>
            <person name="Banfield J.F."/>
        </authorList>
    </citation>
    <scope>NUCLEOTIDE SEQUENCE [LARGE SCALE GENOMIC DNA]</scope>
</reference>
<protein>
    <recommendedName>
        <fullName evidence="3">SIS domain-containing protein</fullName>
    </recommendedName>
</protein>
<name>A0A1G2P7F5_9BACT</name>
<gene>
    <name evidence="4" type="ORF">A3G03_02955</name>
</gene>
<dbReference type="Gene3D" id="3.40.50.10490">
    <property type="entry name" value="Glucose-6-phosphate isomerase like protein, domain 1"/>
    <property type="match status" value="2"/>
</dbReference>
<dbReference type="Pfam" id="PF10432">
    <property type="entry name" value="bact-PGI_C"/>
    <property type="match status" value="1"/>
</dbReference>
<keyword evidence="2" id="KW-0413">Isomerase</keyword>
<dbReference type="InterPro" id="IPR001347">
    <property type="entry name" value="SIS_dom"/>
</dbReference>
<organism evidence="4 5">
    <name type="scientific">Candidatus Taylorbacteria bacterium RIFCSPLOWO2_12_FULL_44_15c</name>
    <dbReference type="NCBI Taxonomy" id="1802333"/>
    <lineage>
        <taxon>Bacteria</taxon>
        <taxon>Candidatus Tayloriibacteriota</taxon>
    </lineage>
</organism>
<dbReference type="GO" id="GO:0005975">
    <property type="term" value="P:carbohydrate metabolic process"/>
    <property type="evidence" value="ECO:0007669"/>
    <property type="project" value="InterPro"/>
</dbReference>
<proteinExistence type="inferred from homology"/>
<comment type="similarity">
    <text evidence="1">Belongs to the PGI/PMI family.</text>
</comment>
<dbReference type="GO" id="GO:1901135">
    <property type="term" value="P:carbohydrate derivative metabolic process"/>
    <property type="evidence" value="ECO:0007669"/>
    <property type="project" value="InterPro"/>
</dbReference>
<dbReference type="SUPFAM" id="SSF53697">
    <property type="entry name" value="SIS domain"/>
    <property type="match status" value="1"/>
</dbReference>
<evidence type="ECO:0000313" key="4">
    <source>
        <dbReference type="EMBL" id="OHA44267.1"/>
    </source>
</evidence>
<dbReference type="GO" id="GO:0004476">
    <property type="term" value="F:mannose-6-phosphate isomerase activity"/>
    <property type="evidence" value="ECO:0007669"/>
    <property type="project" value="InterPro"/>
</dbReference>
<dbReference type="AlphaFoldDB" id="A0A1G2P7F5"/>
<evidence type="ECO:0000259" key="3">
    <source>
        <dbReference type="PROSITE" id="PS51464"/>
    </source>
</evidence>
<dbReference type="Proteomes" id="UP000176355">
    <property type="component" value="Unassembled WGS sequence"/>
</dbReference>
<dbReference type="CDD" id="cd05637">
    <property type="entry name" value="SIS_PGI_PMI_2"/>
    <property type="match status" value="1"/>
</dbReference>
<evidence type="ECO:0000256" key="2">
    <source>
        <dbReference type="ARBA" id="ARBA00023235"/>
    </source>
</evidence>
<evidence type="ECO:0000313" key="5">
    <source>
        <dbReference type="Proteomes" id="UP000176355"/>
    </source>
</evidence>
<accession>A0A1G2P7F5</accession>
<evidence type="ECO:0000256" key="1">
    <source>
        <dbReference type="ARBA" id="ARBA00010523"/>
    </source>
</evidence>
<comment type="caution">
    <text evidence="4">The sequence shown here is derived from an EMBL/GenBank/DDBJ whole genome shotgun (WGS) entry which is preliminary data.</text>
</comment>
<dbReference type="PROSITE" id="PS51464">
    <property type="entry name" value="SIS"/>
    <property type="match status" value="1"/>
</dbReference>
<dbReference type="GO" id="GO:0004347">
    <property type="term" value="F:glucose-6-phosphate isomerase activity"/>
    <property type="evidence" value="ECO:0007669"/>
    <property type="project" value="InterPro"/>
</dbReference>
<dbReference type="GO" id="GO:0097367">
    <property type="term" value="F:carbohydrate derivative binding"/>
    <property type="evidence" value="ECO:0007669"/>
    <property type="project" value="InterPro"/>
</dbReference>
<feature type="domain" description="SIS" evidence="3">
    <location>
        <begin position="23"/>
        <end position="155"/>
    </location>
</feature>
<dbReference type="InterPro" id="IPR046348">
    <property type="entry name" value="SIS_dom_sf"/>
</dbReference>
<dbReference type="InterPro" id="IPR019490">
    <property type="entry name" value="Glu6P/Mann6P_isomerase_C"/>
</dbReference>
<dbReference type="STRING" id="1802333.A3G03_02955"/>
<dbReference type="EMBL" id="MHSL01000007">
    <property type="protein sequence ID" value="OHA44267.1"/>
    <property type="molecule type" value="Genomic_DNA"/>
</dbReference>